<dbReference type="AlphaFoldDB" id="A0A068U1K7"/>
<dbReference type="Gramene" id="CDP01493">
    <property type="protein sequence ID" value="CDP01493"/>
    <property type="gene ID" value="GSCOC_T00036566001"/>
</dbReference>
<dbReference type="Proteomes" id="UP000295252">
    <property type="component" value="Chromosome IX"/>
</dbReference>
<gene>
    <name evidence="2" type="ORF">GSCOC_T00036566001</name>
</gene>
<feature type="compositionally biased region" description="Pro residues" evidence="1">
    <location>
        <begin position="38"/>
        <end position="47"/>
    </location>
</feature>
<accession>A0A068U1K7</accession>
<organism evidence="2 3">
    <name type="scientific">Coffea canephora</name>
    <name type="common">Robusta coffee</name>
    <dbReference type="NCBI Taxonomy" id="49390"/>
    <lineage>
        <taxon>Eukaryota</taxon>
        <taxon>Viridiplantae</taxon>
        <taxon>Streptophyta</taxon>
        <taxon>Embryophyta</taxon>
        <taxon>Tracheophyta</taxon>
        <taxon>Spermatophyta</taxon>
        <taxon>Magnoliopsida</taxon>
        <taxon>eudicotyledons</taxon>
        <taxon>Gunneridae</taxon>
        <taxon>Pentapetalae</taxon>
        <taxon>asterids</taxon>
        <taxon>lamiids</taxon>
        <taxon>Gentianales</taxon>
        <taxon>Rubiaceae</taxon>
        <taxon>Ixoroideae</taxon>
        <taxon>Gardenieae complex</taxon>
        <taxon>Bertiereae - Coffeeae clade</taxon>
        <taxon>Coffeeae</taxon>
        <taxon>Coffea</taxon>
    </lineage>
</organism>
<evidence type="ECO:0000313" key="3">
    <source>
        <dbReference type="Proteomes" id="UP000295252"/>
    </source>
</evidence>
<proteinExistence type="predicted"/>
<dbReference type="EMBL" id="HG739091">
    <property type="protein sequence ID" value="CDP01493.1"/>
    <property type="molecule type" value="Genomic_DNA"/>
</dbReference>
<reference evidence="3" key="1">
    <citation type="journal article" date="2014" name="Science">
        <title>The coffee genome provides insight into the convergent evolution of caffeine biosynthesis.</title>
        <authorList>
            <person name="Denoeud F."/>
            <person name="Carretero-Paulet L."/>
            <person name="Dereeper A."/>
            <person name="Droc G."/>
            <person name="Guyot R."/>
            <person name="Pietrella M."/>
            <person name="Zheng C."/>
            <person name="Alberti A."/>
            <person name="Anthony F."/>
            <person name="Aprea G."/>
            <person name="Aury J.M."/>
            <person name="Bento P."/>
            <person name="Bernard M."/>
            <person name="Bocs S."/>
            <person name="Campa C."/>
            <person name="Cenci A."/>
            <person name="Combes M.C."/>
            <person name="Crouzillat D."/>
            <person name="Da Silva C."/>
            <person name="Daddiego L."/>
            <person name="De Bellis F."/>
            <person name="Dussert S."/>
            <person name="Garsmeur O."/>
            <person name="Gayraud T."/>
            <person name="Guignon V."/>
            <person name="Jahn K."/>
            <person name="Jamilloux V."/>
            <person name="Joet T."/>
            <person name="Labadie K."/>
            <person name="Lan T."/>
            <person name="Leclercq J."/>
            <person name="Lepelley M."/>
            <person name="Leroy T."/>
            <person name="Li L.T."/>
            <person name="Librado P."/>
            <person name="Lopez L."/>
            <person name="Munoz A."/>
            <person name="Noel B."/>
            <person name="Pallavicini A."/>
            <person name="Perrotta G."/>
            <person name="Poncet V."/>
            <person name="Pot D."/>
            <person name="Priyono X."/>
            <person name="Rigoreau M."/>
            <person name="Rouard M."/>
            <person name="Rozas J."/>
            <person name="Tranchant-Dubreuil C."/>
            <person name="VanBuren R."/>
            <person name="Zhang Q."/>
            <person name="Andrade A.C."/>
            <person name="Argout X."/>
            <person name="Bertrand B."/>
            <person name="de Kochko A."/>
            <person name="Graziosi G."/>
            <person name="Henry R.J."/>
            <person name="Jayarama X."/>
            <person name="Ming R."/>
            <person name="Nagai C."/>
            <person name="Rounsley S."/>
            <person name="Sankoff D."/>
            <person name="Giuliano G."/>
            <person name="Albert V.A."/>
            <person name="Wincker P."/>
            <person name="Lashermes P."/>
        </authorList>
    </citation>
    <scope>NUCLEOTIDE SEQUENCE [LARGE SCALE GENOMIC DNA]</scope>
    <source>
        <strain evidence="3">cv. DH200-94</strain>
    </source>
</reference>
<protein>
    <submittedName>
        <fullName evidence="2">Uncharacterized protein</fullName>
    </submittedName>
</protein>
<feature type="region of interest" description="Disordered" evidence="1">
    <location>
        <begin position="25"/>
        <end position="47"/>
    </location>
</feature>
<evidence type="ECO:0000256" key="1">
    <source>
        <dbReference type="SAM" id="MobiDB-lite"/>
    </source>
</evidence>
<evidence type="ECO:0000313" key="2">
    <source>
        <dbReference type="EMBL" id="CDP01493.1"/>
    </source>
</evidence>
<sequence>MSIVYDNWERLVDATLRREELRMSALRTPTDPSSASPWPSPSPSPSPFPFSVLQGNHGYSTAAACRSEELYLRGDLGFPQFKDFLFFTAQACNEKLHDDRYVAWEQRLGKFTRRSASQNTCTRKLHSQKMQGFQVRLRQVICQLRWIWLPCGDSRR</sequence>
<keyword evidence="3" id="KW-1185">Reference proteome</keyword>
<name>A0A068U1K7_COFCA</name>
<dbReference type="InParanoid" id="A0A068U1K7"/>